<evidence type="ECO:0000313" key="1">
    <source>
        <dbReference type="EMBL" id="MED6293295.1"/>
    </source>
</evidence>
<proteinExistence type="predicted"/>
<name>A0ABU7F4P6_9TELE</name>
<dbReference type="Proteomes" id="UP001352852">
    <property type="component" value="Unassembled WGS sequence"/>
</dbReference>
<sequence length="99" mass="11287">MKLHIVIMPQRGQFQGFGTQCPDRKKFCHGPLVPPSPNLNLRHHDAVGWEREQMLWQGTSTPPPVPGIRLTSESQMTTVHFRIWGRLLALISQVEVHAE</sequence>
<reference evidence="1 2" key="1">
    <citation type="submission" date="2021-06" db="EMBL/GenBank/DDBJ databases">
        <authorList>
            <person name="Palmer J.M."/>
        </authorList>
    </citation>
    <scope>NUCLEOTIDE SEQUENCE [LARGE SCALE GENOMIC DNA]</scope>
    <source>
        <strain evidence="1 2">CL_MEX2019</strain>
        <tissue evidence="1">Muscle</tissue>
    </source>
</reference>
<comment type="caution">
    <text evidence="1">The sequence shown here is derived from an EMBL/GenBank/DDBJ whole genome shotgun (WGS) entry which is preliminary data.</text>
</comment>
<evidence type="ECO:0000313" key="2">
    <source>
        <dbReference type="Proteomes" id="UP001352852"/>
    </source>
</evidence>
<accession>A0ABU7F4P6</accession>
<organism evidence="1 2">
    <name type="scientific">Characodon lateralis</name>
    <dbReference type="NCBI Taxonomy" id="208331"/>
    <lineage>
        <taxon>Eukaryota</taxon>
        <taxon>Metazoa</taxon>
        <taxon>Chordata</taxon>
        <taxon>Craniata</taxon>
        <taxon>Vertebrata</taxon>
        <taxon>Euteleostomi</taxon>
        <taxon>Actinopterygii</taxon>
        <taxon>Neopterygii</taxon>
        <taxon>Teleostei</taxon>
        <taxon>Neoteleostei</taxon>
        <taxon>Acanthomorphata</taxon>
        <taxon>Ovalentaria</taxon>
        <taxon>Atherinomorphae</taxon>
        <taxon>Cyprinodontiformes</taxon>
        <taxon>Goodeidae</taxon>
        <taxon>Characodon</taxon>
    </lineage>
</organism>
<protein>
    <submittedName>
        <fullName evidence="1">Uncharacterized protein</fullName>
    </submittedName>
</protein>
<gene>
    <name evidence="1" type="ORF">CHARACLAT_009161</name>
</gene>
<keyword evidence="2" id="KW-1185">Reference proteome</keyword>
<dbReference type="EMBL" id="JAHUTJ010074325">
    <property type="protein sequence ID" value="MED6293295.1"/>
    <property type="molecule type" value="Genomic_DNA"/>
</dbReference>